<proteinExistence type="predicted"/>
<evidence type="ECO:0000259" key="2">
    <source>
        <dbReference type="PROSITE" id="PS51819"/>
    </source>
</evidence>
<dbReference type="CDD" id="cd06587">
    <property type="entry name" value="VOC"/>
    <property type="match status" value="1"/>
</dbReference>
<dbReference type="PANTHER" id="PTHR43048:SF3">
    <property type="entry name" value="METHYLMALONYL-COA EPIMERASE, MITOCHONDRIAL"/>
    <property type="match status" value="1"/>
</dbReference>
<dbReference type="GO" id="GO:0046872">
    <property type="term" value="F:metal ion binding"/>
    <property type="evidence" value="ECO:0007669"/>
    <property type="project" value="UniProtKB-KW"/>
</dbReference>
<dbReference type="OrthoDB" id="375220at2"/>
<evidence type="ECO:0000256" key="1">
    <source>
        <dbReference type="ARBA" id="ARBA00022723"/>
    </source>
</evidence>
<dbReference type="Gene3D" id="3.10.180.10">
    <property type="entry name" value="2,3-Dihydroxybiphenyl 1,2-Dioxygenase, domain 1"/>
    <property type="match status" value="1"/>
</dbReference>
<dbReference type="Proteomes" id="UP000235826">
    <property type="component" value="Chromosome"/>
</dbReference>
<dbReference type="InterPro" id="IPR051785">
    <property type="entry name" value="MMCE/EMCE_epimerase"/>
</dbReference>
<dbReference type="InterPro" id="IPR004360">
    <property type="entry name" value="Glyas_Fos-R_dOase_dom"/>
</dbReference>
<dbReference type="RefSeq" id="WP_102754335.1">
    <property type="nucleotide sequence ID" value="NZ_CP025791.1"/>
</dbReference>
<feature type="domain" description="VOC" evidence="2">
    <location>
        <begin position="4"/>
        <end position="126"/>
    </location>
</feature>
<dbReference type="AlphaFoldDB" id="A0A2K9PKX5"/>
<dbReference type="SUPFAM" id="SSF54593">
    <property type="entry name" value="Glyoxalase/Bleomycin resistance protein/Dihydroxybiphenyl dioxygenase"/>
    <property type="match status" value="1"/>
</dbReference>
<keyword evidence="1" id="KW-0479">Metal-binding</keyword>
<dbReference type="GO" id="GO:0046491">
    <property type="term" value="P:L-methylmalonyl-CoA metabolic process"/>
    <property type="evidence" value="ECO:0007669"/>
    <property type="project" value="TreeGrafter"/>
</dbReference>
<keyword evidence="4" id="KW-1185">Reference proteome</keyword>
<dbReference type="InterPro" id="IPR029068">
    <property type="entry name" value="Glyas_Bleomycin-R_OHBP_Dase"/>
</dbReference>
<dbReference type="InterPro" id="IPR037523">
    <property type="entry name" value="VOC_core"/>
</dbReference>
<protein>
    <recommendedName>
        <fullName evidence="2">VOC domain-containing protein</fullName>
    </recommendedName>
</protein>
<dbReference type="GO" id="GO:0004493">
    <property type="term" value="F:methylmalonyl-CoA epimerase activity"/>
    <property type="evidence" value="ECO:0007669"/>
    <property type="project" value="TreeGrafter"/>
</dbReference>
<dbReference type="EMBL" id="CP025791">
    <property type="protein sequence ID" value="AUP77676.1"/>
    <property type="molecule type" value="Genomic_DNA"/>
</dbReference>
<organism evidence="3 4">
    <name type="scientific">Flavivirga eckloniae</name>
    <dbReference type="NCBI Taxonomy" id="1803846"/>
    <lineage>
        <taxon>Bacteria</taxon>
        <taxon>Pseudomonadati</taxon>
        <taxon>Bacteroidota</taxon>
        <taxon>Flavobacteriia</taxon>
        <taxon>Flavobacteriales</taxon>
        <taxon>Flavobacteriaceae</taxon>
        <taxon>Flavivirga</taxon>
    </lineage>
</organism>
<reference evidence="3 4" key="1">
    <citation type="submission" date="2018-01" db="EMBL/GenBank/DDBJ databases">
        <title>Complete genome sequence of Flavivirga eckloniae ECD14 isolated from seaweed Ecklonia cava.</title>
        <authorList>
            <person name="Lee J.H."/>
            <person name="Baik K.S."/>
            <person name="Seong C.N."/>
        </authorList>
    </citation>
    <scope>NUCLEOTIDE SEQUENCE [LARGE SCALE GENOMIC DNA]</scope>
    <source>
        <strain evidence="3 4">ECD14</strain>
    </source>
</reference>
<name>A0A2K9PKX5_9FLAO</name>
<gene>
    <name evidence="3" type="ORF">C1H87_02675</name>
</gene>
<dbReference type="Pfam" id="PF00903">
    <property type="entry name" value="Glyoxalase"/>
    <property type="match status" value="1"/>
</dbReference>
<accession>A0A2K9PKX5</accession>
<evidence type="ECO:0000313" key="4">
    <source>
        <dbReference type="Proteomes" id="UP000235826"/>
    </source>
</evidence>
<dbReference type="PROSITE" id="PS51819">
    <property type="entry name" value="VOC"/>
    <property type="match status" value="1"/>
</dbReference>
<dbReference type="PANTHER" id="PTHR43048">
    <property type="entry name" value="METHYLMALONYL-COA EPIMERASE"/>
    <property type="match status" value="1"/>
</dbReference>
<evidence type="ECO:0000313" key="3">
    <source>
        <dbReference type="EMBL" id="AUP77676.1"/>
    </source>
</evidence>
<dbReference type="KEGG" id="fek:C1H87_02675"/>
<sequence>MIKKIEHVNITVSNIEESCDFYFKLFGFEKKWEGTAVAEIGKVRACHVGLGDIYLSFFEAEKTGKYKPNYGINGVNHFAFVVDNLSEYRKKLNKLNINIHIDEDYDPGLRIYFYDPNGVEIELVEY</sequence>